<evidence type="ECO:0008006" key="3">
    <source>
        <dbReference type="Google" id="ProtNLM"/>
    </source>
</evidence>
<evidence type="ECO:0000313" key="1">
    <source>
        <dbReference type="EMBL" id="SFP66086.1"/>
    </source>
</evidence>
<dbReference type="Gene3D" id="3.40.50.1110">
    <property type="entry name" value="SGNH hydrolase"/>
    <property type="match status" value="1"/>
</dbReference>
<name>A0A1I5S772_9FIRM</name>
<dbReference type="RefSeq" id="WP_074885203.1">
    <property type="nucleotide sequence ID" value="NZ_FOXO01000005.1"/>
</dbReference>
<dbReference type="AlphaFoldDB" id="A0A1I5S772"/>
<evidence type="ECO:0000313" key="2">
    <source>
        <dbReference type="Proteomes" id="UP000182624"/>
    </source>
</evidence>
<sequence>MRTLFIGNSHTYFNDMPMMFKDICKENGIDMQVTMLTKGGMGLDYHADNEQTRFNILYGDYDFIILQHVAHPMGEFSVMEDAADRIMEWIGQTKAKACFYMTWTEEGNEEFQTEMSARYRKLAEKYGCLVAPVGERWWEHIHAHPETDLYFEDRRHASPAGSMLAARTIFETLKDIY</sequence>
<proteinExistence type="predicted"/>
<dbReference type="SUPFAM" id="SSF52266">
    <property type="entry name" value="SGNH hydrolase"/>
    <property type="match status" value="1"/>
</dbReference>
<dbReference type="Proteomes" id="UP000182624">
    <property type="component" value="Unassembled WGS sequence"/>
</dbReference>
<dbReference type="InterPro" id="IPR036514">
    <property type="entry name" value="SGNH_hydro_sf"/>
</dbReference>
<keyword evidence="2" id="KW-1185">Reference proteome</keyword>
<organism evidence="1 2">
    <name type="scientific">Butyrivibrio proteoclasticus</name>
    <dbReference type="NCBI Taxonomy" id="43305"/>
    <lineage>
        <taxon>Bacteria</taxon>
        <taxon>Bacillati</taxon>
        <taxon>Bacillota</taxon>
        <taxon>Clostridia</taxon>
        <taxon>Lachnospirales</taxon>
        <taxon>Lachnospiraceae</taxon>
        <taxon>Butyrivibrio</taxon>
    </lineage>
</organism>
<gene>
    <name evidence="1" type="ORF">SAMN04487928_105140</name>
</gene>
<accession>A0A1I5S772</accession>
<protein>
    <recommendedName>
        <fullName evidence="3">SGNH/GDSL hydrolase family protein</fullName>
    </recommendedName>
</protein>
<reference evidence="2" key="1">
    <citation type="submission" date="2016-10" db="EMBL/GenBank/DDBJ databases">
        <authorList>
            <person name="Varghese N."/>
            <person name="Submissions S."/>
        </authorList>
    </citation>
    <scope>NUCLEOTIDE SEQUENCE [LARGE SCALE GENOMIC DNA]</scope>
    <source>
        <strain evidence="2">P18</strain>
    </source>
</reference>
<dbReference type="OrthoDB" id="7443339at2"/>
<dbReference type="EMBL" id="FOXO01000005">
    <property type="protein sequence ID" value="SFP66086.1"/>
    <property type="molecule type" value="Genomic_DNA"/>
</dbReference>